<accession>A0ABN4YZA8</accession>
<sequence>MTPLKGKEITQAEFFKICSEYDDGKPKLLSIEGREPSFDRGVIHFTLRKDRGTHFTGIGIMAVSLTQHNGGQIAADVLHELKRWLALYQERAA</sequence>
<dbReference type="EMBL" id="CP017581">
    <property type="protein sequence ID" value="ARF50017.1"/>
    <property type="molecule type" value="Genomic_DNA"/>
</dbReference>
<evidence type="ECO:0008006" key="3">
    <source>
        <dbReference type="Google" id="ProtNLM"/>
    </source>
</evidence>
<keyword evidence="2" id="KW-1185">Reference proteome</keyword>
<dbReference type="Proteomes" id="UP000192380">
    <property type="component" value="Chromosome"/>
</dbReference>
<dbReference type="RefSeq" id="WP_044242095.1">
    <property type="nucleotide sequence ID" value="NZ_AHIE01000017.1"/>
</dbReference>
<organism evidence="1 2">
    <name type="scientific">Pantoea stewartii subsp. stewartii DC283</name>
    <dbReference type="NCBI Taxonomy" id="660596"/>
    <lineage>
        <taxon>Bacteria</taxon>
        <taxon>Pseudomonadati</taxon>
        <taxon>Pseudomonadota</taxon>
        <taxon>Gammaproteobacteria</taxon>
        <taxon>Enterobacterales</taxon>
        <taxon>Erwiniaceae</taxon>
        <taxon>Pantoea</taxon>
    </lineage>
</organism>
<name>A0ABN4YZA8_PANSE</name>
<gene>
    <name evidence="1" type="ORF">DSJ_12125</name>
</gene>
<evidence type="ECO:0000313" key="2">
    <source>
        <dbReference type="Proteomes" id="UP000192380"/>
    </source>
</evidence>
<evidence type="ECO:0000313" key="1">
    <source>
        <dbReference type="EMBL" id="ARF50017.1"/>
    </source>
</evidence>
<protein>
    <recommendedName>
        <fullName evidence="3">DUF1795 domain-containing protein</fullName>
    </recommendedName>
</protein>
<proteinExistence type="predicted"/>
<reference evidence="1 2" key="1">
    <citation type="submission" date="2016-10" db="EMBL/GenBank/DDBJ databases">
        <title>Complete Genome Assembly of Pantoea stewartii subsp. stewartii DC283, a Corn Pathogen.</title>
        <authorList>
            <person name="Duong D.A."/>
            <person name="Stevens A.M."/>
            <person name="Jensen R.V."/>
        </authorList>
    </citation>
    <scope>NUCLEOTIDE SEQUENCE [LARGE SCALE GENOMIC DNA]</scope>
    <source>
        <strain evidence="1 2">DC283</strain>
    </source>
</reference>